<accession>A0AB36MF05</accession>
<dbReference type="GeneID" id="89464784"/>
<reference evidence="3" key="1">
    <citation type="submission" date="2017-04" db="EMBL/GenBank/DDBJ databases">
        <title>Function of individual gut microbiota members based on whole genome sequencing of pure cultures obtained from chicken caecum.</title>
        <authorList>
            <person name="Medvecky M."/>
            <person name="Cejkova D."/>
            <person name="Polansky O."/>
            <person name="Karasova D."/>
            <person name="Kubasova T."/>
            <person name="Cizek A."/>
            <person name="Rychlik I."/>
        </authorList>
    </citation>
    <scope>NUCLEOTIDE SEQUENCE [LARGE SCALE GENOMIC DNA]</scope>
    <source>
        <strain evidence="3">An84</strain>
    </source>
</reference>
<dbReference type="InterPro" id="IPR029044">
    <property type="entry name" value="Nucleotide-diphossugar_trans"/>
</dbReference>
<dbReference type="InterPro" id="IPR001173">
    <property type="entry name" value="Glyco_trans_2-like"/>
</dbReference>
<dbReference type="AlphaFoldDB" id="A0AB36MF05"/>
<dbReference type="GO" id="GO:0016758">
    <property type="term" value="F:hexosyltransferase activity"/>
    <property type="evidence" value="ECO:0007669"/>
    <property type="project" value="UniProtKB-ARBA"/>
</dbReference>
<comment type="caution">
    <text evidence="2">The sequence shown here is derived from an EMBL/GenBank/DDBJ whole genome shotgun (WGS) entry which is preliminary data.</text>
</comment>
<sequence length="298" mass="35322">MVKVSIGVPVYNVDMYLRQCLESIKQQSFQDFEVIMVDDGSTDNSFEICQECVSKDERFKLYHQENKGLAGARNTCLKYMEGEYVTWIDSDDVIKTDYLKRLLEVQTITQADIVNCLYYSITKERDIYYDLRPISPNLEILEVSVQEIILNFINNKYFIAPMWGSLIKSQLYKGVYFPQGLLYEDNGTKYKLYMQANKIAIMPEALYGYRKSENSITRKATSDKLEKELDRLKKDIICNREKFLYYIEVANIRVEEIHKEYLRNLDGHIAVSRLSERDKQKYTQFIKNYERKLLQCWQ</sequence>
<dbReference type="PANTHER" id="PTHR22916">
    <property type="entry name" value="GLYCOSYLTRANSFERASE"/>
    <property type="match status" value="1"/>
</dbReference>
<dbReference type="CDD" id="cd00761">
    <property type="entry name" value="Glyco_tranf_GTA_type"/>
    <property type="match status" value="1"/>
</dbReference>
<evidence type="ECO:0000259" key="1">
    <source>
        <dbReference type="Pfam" id="PF00535"/>
    </source>
</evidence>
<dbReference type="PANTHER" id="PTHR22916:SF3">
    <property type="entry name" value="UDP-GLCNAC:BETAGAL BETA-1,3-N-ACETYLGLUCOSAMINYLTRANSFERASE-LIKE PROTEIN 1"/>
    <property type="match status" value="1"/>
</dbReference>
<evidence type="ECO:0000313" key="2">
    <source>
        <dbReference type="EMBL" id="OUN16134.1"/>
    </source>
</evidence>
<name>A0AB36MF05_9LACO</name>
<dbReference type="Pfam" id="PF00535">
    <property type="entry name" value="Glycos_transf_2"/>
    <property type="match status" value="1"/>
</dbReference>
<feature type="domain" description="Glycosyltransferase 2-like" evidence="1">
    <location>
        <begin position="5"/>
        <end position="134"/>
    </location>
</feature>
<dbReference type="Proteomes" id="UP000196255">
    <property type="component" value="Unassembled WGS sequence"/>
</dbReference>
<protein>
    <submittedName>
        <fullName evidence="2">Glycosyl transferase</fullName>
    </submittedName>
</protein>
<keyword evidence="2" id="KW-0808">Transferase</keyword>
<dbReference type="RefSeq" id="WP_087368144.1">
    <property type="nucleotide sequence ID" value="NZ_CP027644.1"/>
</dbReference>
<dbReference type="EMBL" id="NFHF01000045">
    <property type="protein sequence ID" value="OUN16134.1"/>
    <property type="molecule type" value="Genomic_DNA"/>
</dbReference>
<evidence type="ECO:0000313" key="3">
    <source>
        <dbReference type="Proteomes" id="UP000196255"/>
    </source>
</evidence>
<organism evidence="2 3">
    <name type="scientific">Ligilactobacillus salivarius</name>
    <dbReference type="NCBI Taxonomy" id="1624"/>
    <lineage>
        <taxon>Bacteria</taxon>
        <taxon>Bacillati</taxon>
        <taxon>Bacillota</taxon>
        <taxon>Bacilli</taxon>
        <taxon>Lactobacillales</taxon>
        <taxon>Lactobacillaceae</taxon>
        <taxon>Ligilactobacillus</taxon>
    </lineage>
</organism>
<dbReference type="Gene3D" id="3.90.550.10">
    <property type="entry name" value="Spore Coat Polysaccharide Biosynthesis Protein SpsA, Chain A"/>
    <property type="match status" value="1"/>
</dbReference>
<proteinExistence type="predicted"/>
<dbReference type="SUPFAM" id="SSF53448">
    <property type="entry name" value="Nucleotide-diphospho-sugar transferases"/>
    <property type="match status" value="1"/>
</dbReference>
<gene>
    <name evidence="2" type="ORF">B5G36_10300</name>
</gene>